<comment type="subcellular location">
    <subcellularLocation>
        <location evidence="1">Cell membrane</location>
        <topology evidence="1">Lipid-anchor</topology>
        <topology evidence="1">GPI-anchor</topology>
    </subcellularLocation>
</comment>
<dbReference type="Gene3D" id="2.60.40.1910">
    <property type="match status" value="1"/>
</dbReference>
<proteinExistence type="inferred from homology"/>
<dbReference type="EC" id="3.4.11.-" evidence="12"/>
<evidence type="ECO:0000256" key="4">
    <source>
        <dbReference type="ARBA" id="ARBA00022670"/>
    </source>
</evidence>
<evidence type="ECO:0000256" key="6">
    <source>
        <dbReference type="ARBA" id="ARBA00022801"/>
    </source>
</evidence>
<keyword evidence="3" id="KW-0336">GPI-anchor</keyword>
<evidence type="ECO:0000256" key="5">
    <source>
        <dbReference type="ARBA" id="ARBA00022723"/>
    </source>
</evidence>
<dbReference type="InterPro" id="IPR034016">
    <property type="entry name" value="M1_APN-typ"/>
</dbReference>
<dbReference type="Gene3D" id="1.25.50.20">
    <property type="match status" value="1"/>
</dbReference>
<keyword evidence="7 10" id="KW-0862">Zinc</keyword>
<comment type="cofactor">
    <cofactor evidence="10 12">
        <name>Zn(2+)</name>
        <dbReference type="ChEBI" id="CHEBI:29105"/>
    </cofactor>
    <text evidence="10 12">Binds 1 zinc ion per subunit.</text>
</comment>
<organism evidence="17 18">
    <name type="scientific">Temnothorax curvispinosus</name>
    <dbReference type="NCBI Taxonomy" id="300111"/>
    <lineage>
        <taxon>Eukaryota</taxon>
        <taxon>Metazoa</taxon>
        <taxon>Ecdysozoa</taxon>
        <taxon>Arthropoda</taxon>
        <taxon>Hexapoda</taxon>
        <taxon>Insecta</taxon>
        <taxon>Pterygota</taxon>
        <taxon>Neoptera</taxon>
        <taxon>Endopterygota</taxon>
        <taxon>Hymenoptera</taxon>
        <taxon>Apocrita</taxon>
        <taxon>Aculeata</taxon>
        <taxon>Formicoidea</taxon>
        <taxon>Formicidae</taxon>
        <taxon>Myrmicinae</taxon>
        <taxon>Temnothorax</taxon>
    </lineage>
</organism>
<reference evidence="18" key="1">
    <citation type="submission" date="2025-08" db="UniProtKB">
        <authorList>
            <consortium name="RefSeq"/>
        </authorList>
    </citation>
    <scope>IDENTIFICATION</scope>
    <source>
        <tissue evidence="18">Whole body</tissue>
    </source>
</reference>
<dbReference type="Pfam" id="PF11838">
    <property type="entry name" value="ERAP1_C"/>
    <property type="match status" value="1"/>
</dbReference>
<evidence type="ECO:0000256" key="11">
    <source>
        <dbReference type="PIRSR" id="PIRSR634016-4"/>
    </source>
</evidence>
<dbReference type="GO" id="GO:0005615">
    <property type="term" value="C:extracellular space"/>
    <property type="evidence" value="ECO:0007669"/>
    <property type="project" value="TreeGrafter"/>
</dbReference>
<dbReference type="InterPro" id="IPR027268">
    <property type="entry name" value="Peptidase_M4/M1_CTD_sf"/>
</dbReference>
<keyword evidence="8 12" id="KW-0482">Metalloprotease</keyword>
<dbReference type="InterPro" id="IPR001930">
    <property type="entry name" value="Peptidase_M1"/>
</dbReference>
<keyword evidence="6 12" id="KW-0378">Hydrolase</keyword>
<dbReference type="Proteomes" id="UP000504618">
    <property type="component" value="Unplaced"/>
</dbReference>
<dbReference type="InterPro" id="IPR024571">
    <property type="entry name" value="ERAP1-like_C_dom"/>
</dbReference>
<evidence type="ECO:0000256" key="3">
    <source>
        <dbReference type="ARBA" id="ARBA00022622"/>
    </source>
</evidence>
<keyword evidence="5 10" id="KW-0479">Metal-binding</keyword>
<keyword evidence="3" id="KW-0325">Glycoprotein</keyword>
<dbReference type="InterPro" id="IPR045357">
    <property type="entry name" value="Aminopeptidase_N-like_N"/>
</dbReference>
<dbReference type="PRINTS" id="PR00756">
    <property type="entry name" value="ALADIPTASE"/>
</dbReference>
<feature type="domain" description="ERAP1-like C-terminal" evidence="15">
    <location>
        <begin position="583"/>
        <end position="861"/>
    </location>
</feature>
<accession>A0A6J1Q3D1</accession>
<feature type="domain" description="Peptidase M1 membrane alanine aminopeptidase" evidence="14">
    <location>
        <begin position="296"/>
        <end position="480"/>
    </location>
</feature>
<evidence type="ECO:0000256" key="1">
    <source>
        <dbReference type="ARBA" id="ARBA00004609"/>
    </source>
</evidence>
<gene>
    <name evidence="18" type="primary">LOC112457281</name>
</gene>
<dbReference type="InterPro" id="IPR050344">
    <property type="entry name" value="Peptidase_M1_aminopeptidases"/>
</dbReference>
<comment type="similarity">
    <text evidence="2 12">Belongs to the peptidase M1 family.</text>
</comment>
<feature type="signal peptide" evidence="13">
    <location>
        <begin position="1"/>
        <end position="19"/>
    </location>
</feature>
<dbReference type="Gene3D" id="2.60.40.1730">
    <property type="entry name" value="tricorn interacting facor f3 domain"/>
    <property type="match status" value="1"/>
</dbReference>
<dbReference type="RefSeq" id="XP_024875986.1">
    <property type="nucleotide sequence ID" value="XM_025020218.1"/>
</dbReference>
<evidence type="ECO:0000259" key="16">
    <source>
        <dbReference type="Pfam" id="PF17900"/>
    </source>
</evidence>
<dbReference type="InterPro" id="IPR014782">
    <property type="entry name" value="Peptidase_M1_dom"/>
</dbReference>
<keyword evidence="4 12" id="KW-0645">Protease</keyword>
<evidence type="ECO:0000256" key="8">
    <source>
        <dbReference type="ARBA" id="ARBA00023049"/>
    </source>
</evidence>
<dbReference type="SUPFAM" id="SSF55486">
    <property type="entry name" value="Metalloproteases ('zincins'), catalytic domain"/>
    <property type="match status" value="1"/>
</dbReference>
<keyword evidence="9" id="KW-0449">Lipoprotein</keyword>
<dbReference type="GO" id="GO:0006508">
    <property type="term" value="P:proteolysis"/>
    <property type="evidence" value="ECO:0007669"/>
    <property type="project" value="UniProtKB-KW"/>
</dbReference>
<dbReference type="OrthoDB" id="7549109at2759"/>
<dbReference type="GO" id="GO:0008270">
    <property type="term" value="F:zinc ion binding"/>
    <property type="evidence" value="ECO:0007669"/>
    <property type="project" value="UniProtKB-UniRule"/>
</dbReference>
<evidence type="ECO:0000256" key="7">
    <source>
        <dbReference type="ARBA" id="ARBA00022833"/>
    </source>
</evidence>
<keyword evidence="3" id="KW-0472">Membrane</keyword>
<sequence length="914" mass="107480">MELLKLLLFGNLLFIAVKAITDKVLDEDKCIDRESIELIQYDIELITYINEKDYKNIETDIDIYKQFKPYFDKQRANGDFIFQGQSTMFFRPKSDDVNIICLNYKNLIIATLATEITYSSSNGTSTTIKPRSHELSGHKQTVALYFDDVVPSNFYNYRLIMKFVGMITDNTGSFYKTPYINDQGEKKWFIAAADFHGAGAREIFPCWDQPDIRTKFNISIKNNQKYIALSNSPSEDYVETTDDSGMVWTRFKTTYNISAYHVAVVLSDLYPISENVWGRKSVESHIKFARKIAENTTLYLKNKFHKAQFPPKVDHVVIPCSRDEGLESWGLVLYSEAAIIYDEKLDSIAWKIEVARMVARKMVHQLYGNLISQSWWSYMWLNKGIASLLTTEIIKEYINYRYPDLFTVQLQYECLRLNDYYDMPLVSKVVTRADINSLFSFTYYVKAPAFVRVLEQMVSPDTFQTGLKKYLNKYQLRSIDISTNTADKFFDLLLRYDDVAYGHLKKTLTEWSKQKRYPILEVTQESSGDLAKIKLSQEYVNETYGQNLWIHVTYDTQSRGENSKWLSPDNPHFHLTDIFKNDWIVVNARQTGYYRVNYDKDNWEKLMKHLNSEEFELSHEFIHVLNRAQIISDAYYFLLRNKLDFPFFKNLTYYLSREVDYIAWYPMFKIMEEMSGFFPFPESTEIKEHLQKISESVLRKIIHTDKNVAYEFTECLRQEAAKWACNLDSSECTHSAHLKLTSLHKKRLSPIWKEWTYCKGLMSASNSSWNEVFHSGVLDNNLLRFLACTKNHTVIIGYLDLLKSERFTKAQYRITVFHSIIARHARNELVLTYILNNFANVVPKEIKKIVALTDIINNLYNIDHLEFKVYNYVRRKFSDEMGSRLNTKIYKRLAQITEHVDYFKSFLMTKLIYA</sequence>
<dbReference type="AlphaFoldDB" id="A0A6J1Q3D1"/>
<evidence type="ECO:0000256" key="10">
    <source>
        <dbReference type="PIRSR" id="PIRSR634016-3"/>
    </source>
</evidence>
<evidence type="ECO:0000259" key="15">
    <source>
        <dbReference type="Pfam" id="PF11838"/>
    </source>
</evidence>
<dbReference type="GO" id="GO:0070006">
    <property type="term" value="F:metalloaminopeptidase activity"/>
    <property type="evidence" value="ECO:0007669"/>
    <property type="project" value="TreeGrafter"/>
</dbReference>
<dbReference type="Pfam" id="PF17900">
    <property type="entry name" value="Peptidase_M1_N"/>
    <property type="match status" value="1"/>
</dbReference>
<dbReference type="GO" id="GO:0043171">
    <property type="term" value="P:peptide catabolic process"/>
    <property type="evidence" value="ECO:0007669"/>
    <property type="project" value="TreeGrafter"/>
</dbReference>
<feature type="domain" description="Aminopeptidase N-like N-terminal" evidence="16">
    <location>
        <begin position="72"/>
        <end position="260"/>
    </location>
</feature>
<dbReference type="GO" id="GO:0005737">
    <property type="term" value="C:cytoplasm"/>
    <property type="evidence" value="ECO:0007669"/>
    <property type="project" value="TreeGrafter"/>
</dbReference>
<dbReference type="GO" id="GO:0042277">
    <property type="term" value="F:peptide binding"/>
    <property type="evidence" value="ECO:0007669"/>
    <property type="project" value="TreeGrafter"/>
</dbReference>
<dbReference type="Pfam" id="PF01433">
    <property type="entry name" value="Peptidase_M1"/>
    <property type="match status" value="1"/>
</dbReference>
<dbReference type="SUPFAM" id="SSF63737">
    <property type="entry name" value="Leukotriene A4 hydrolase N-terminal domain"/>
    <property type="match status" value="1"/>
</dbReference>
<keyword evidence="17" id="KW-1185">Reference proteome</keyword>
<dbReference type="GO" id="GO:0098552">
    <property type="term" value="C:side of membrane"/>
    <property type="evidence" value="ECO:0007669"/>
    <property type="project" value="UniProtKB-KW"/>
</dbReference>
<evidence type="ECO:0000256" key="2">
    <source>
        <dbReference type="ARBA" id="ARBA00010136"/>
    </source>
</evidence>
<protein>
    <recommendedName>
        <fullName evidence="12">Aminopeptidase</fullName>
        <ecNumber evidence="12">3.4.11.-</ecNumber>
    </recommendedName>
</protein>
<dbReference type="Gene3D" id="1.10.390.10">
    <property type="entry name" value="Neutral Protease Domain 2"/>
    <property type="match status" value="1"/>
</dbReference>
<evidence type="ECO:0000313" key="17">
    <source>
        <dbReference type="Proteomes" id="UP000504618"/>
    </source>
</evidence>
<keyword evidence="12" id="KW-0031">Aminopeptidase</keyword>
<evidence type="ECO:0000256" key="12">
    <source>
        <dbReference type="RuleBase" id="RU364040"/>
    </source>
</evidence>
<feature type="site" description="Transition state stabilizer" evidence="11">
    <location>
        <position position="444"/>
    </location>
</feature>
<dbReference type="CDD" id="cd09601">
    <property type="entry name" value="M1_APN-Q_like"/>
    <property type="match status" value="1"/>
</dbReference>
<dbReference type="InterPro" id="IPR042097">
    <property type="entry name" value="Aminopeptidase_N-like_N_sf"/>
</dbReference>
<dbReference type="PANTHER" id="PTHR11533">
    <property type="entry name" value="PROTEASE M1 ZINC METALLOPROTEASE"/>
    <property type="match status" value="1"/>
</dbReference>
<feature type="binding site" evidence="10">
    <location>
        <position position="364"/>
    </location>
    <ligand>
        <name>Zn(2+)</name>
        <dbReference type="ChEBI" id="CHEBI:29105"/>
        <note>catalytic</note>
    </ligand>
</feature>
<keyword evidence="13" id="KW-0732">Signal</keyword>
<dbReference type="PANTHER" id="PTHR11533:SF294">
    <property type="entry name" value="THYROTROPIN-RELEASING HORMONE-DEGRADING ECTOENZYME"/>
    <property type="match status" value="1"/>
</dbReference>
<evidence type="ECO:0000259" key="14">
    <source>
        <dbReference type="Pfam" id="PF01433"/>
    </source>
</evidence>
<evidence type="ECO:0000313" key="18">
    <source>
        <dbReference type="RefSeq" id="XP_024875986.1"/>
    </source>
</evidence>
<dbReference type="GeneID" id="112457281"/>
<name>A0A6J1Q3D1_9HYME</name>
<feature type="chain" id="PRO_5026748082" description="Aminopeptidase" evidence="13">
    <location>
        <begin position="20"/>
        <end position="914"/>
    </location>
</feature>
<evidence type="ECO:0000256" key="9">
    <source>
        <dbReference type="ARBA" id="ARBA00023288"/>
    </source>
</evidence>
<evidence type="ECO:0000256" key="13">
    <source>
        <dbReference type="SAM" id="SignalP"/>
    </source>
</evidence>
<dbReference type="GO" id="GO:0005886">
    <property type="term" value="C:plasma membrane"/>
    <property type="evidence" value="ECO:0007669"/>
    <property type="project" value="UniProtKB-SubCell"/>
</dbReference>